<comment type="caution">
    <text evidence="3">The sequence shown here is derived from an EMBL/GenBank/DDBJ whole genome shotgun (WGS) entry which is preliminary data.</text>
</comment>
<organism evidence="3 4">
    <name type="scientific">Amycolatopsis cihanbeyliensis</name>
    <dbReference type="NCBI Taxonomy" id="1128664"/>
    <lineage>
        <taxon>Bacteria</taxon>
        <taxon>Bacillati</taxon>
        <taxon>Actinomycetota</taxon>
        <taxon>Actinomycetes</taxon>
        <taxon>Pseudonocardiales</taxon>
        <taxon>Pseudonocardiaceae</taxon>
        <taxon>Amycolatopsis</taxon>
    </lineage>
</organism>
<accession>A0A542DR15</accession>
<dbReference type="OrthoDB" id="4202326at2"/>
<keyword evidence="2" id="KW-0732">Signal</keyword>
<dbReference type="EMBL" id="VFML01000001">
    <property type="protein sequence ID" value="TQJ05541.1"/>
    <property type="molecule type" value="Genomic_DNA"/>
</dbReference>
<evidence type="ECO:0000313" key="3">
    <source>
        <dbReference type="EMBL" id="TQJ05541.1"/>
    </source>
</evidence>
<feature type="region of interest" description="Disordered" evidence="1">
    <location>
        <begin position="23"/>
        <end position="49"/>
    </location>
</feature>
<dbReference type="PROSITE" id="PS51257">
    <property type="entry name" value="PROKAR_LIPOPROTEIN"/>
    <property type="match status" value="1"/>
</dbReference>
<dbReference type="RefSeq" id="WP_142001055.1">
    <property type="nucleotide sequence ID" value="NZ_VFML01000001.1"/>
</dbReference>
<keyword evidence="4" id="KW-1185">Reference proteome</keyword>
<reference evidence="3 4" key="1">
    <citation type="submission" date="2019-06" db="EMBL/GenBank/DDBJ databases">
        <title>Sequencing the genomes of 1000 actinobacteria strains.</title>
        <authorList>
            <person name="Klenk H.-P."/>
        </authorList>
    </citation>
    <scope>NUCLEOTIDE SEQUENCE [LARGE SCALE GENOMIC DNA]</scope>
    <source>
        <strain evidence="3 4">DSM 45679</strain>
    </source>
</reference>
<feature type="compositionally biased region" description="Polar residues" evidence="1">
    <location>
        <begin position="34"/>
        <end position="49"/>
    </location>
</feature>
<name>A0A542DR15_AMYCI</name>
<evidence type="ECO:0000256" key="2">
    <source>
        <dbReference type="SAM" id="SignalP"/>
    </source>
</evidence>
<feature type="chain" id="PRO_5039474567" description="Small secreted protein" evidence="2">
    <location>
        <begin position="19"/>
        <end position="195"/>
    </location>
</feature>
<evidence type="ECO:0000256" key="1">
    <source>
        <dbReference type="SAM" id="MobiDB-lite"/>
    </source>
</evidence>
<sequence length="195" mass="20020">MIPRLVIGAVAACGLALAAGCGSDEPAASGEPAGQQTKTGSAEAGSESTAWADQVCTAIQAQASKMTTLPPLESDQPQDVRQAMLTYLDTLSGAFDDLSTRIEAAGPPPVTDGGALVEQTIGTLEETKQTLDTARAKADGATISDPAAFQSTMTEVGAKIQELQGMDDPTKNLKQNPVLKTAFAEAPACKRLEGE</sequence>
<dbReference type="Proteomes" id="UP000320876">
    <property type="component" value="Unassembled WGS sequence"/>
</dbReference>
<protein>
    <recommendedName>
        <fullName evidence="5">Small secreted protein</fullName>
    </recommendedName>
</protein>
<gene>
    <name evidence="3" type="ORF">FB471_5378</name>
</gene>
<evidence type="ECO:0008006" key="5">
    <source>
        <dbReference type="Google" id="ProtNLM"/>
    </source>
</evidence>
<evidence type="ECO:0000313" key="4">
    <source>
        <dbReference type="Proteomes" id="UP000320876"/>
    </source>
</evidence>
<feature type="signal peptide" evidence="2">
    <location>
        <begin position="1"/>
        <end position="18"/>
    </location>
</feature>
<dbReference type="AlphaFoldDB" id="A0A542DR15"/>
<proteinExistence type="predicted"/>